<dbReference type="Proteomes" id="UP001163156">
    <property type="component" value="Chromosome"/>
</dbReference>
<proteinExistence type="predicted"/>
<dbReference type="Gene3D" id="3.40.50.2000">
    <property type="entry name" value="Glycogen Phosphorylase B"/>
    <property type="match status" value="2"/>
</dbReference>
<dbReference type="Pfam" id="PF00534">
    <property type="entry name" value="Glycos_transf_1"/>
    <property type="match status" value="1"/>
</dbReference>
<evidence type="ECO:0000259" key="1">
    <source>
        <dbReference type="Pfam" id="PF00534"/>
    </source>
</evidence>
<evidence type="ECO:0000313" key="2">
    <source>
        <dbReference type="EMBL" id="UZD23052.1"/>
    </source>
</evidence>
<dbReference type="EMBL" id="CP110226">
    <property type="protein sequence ID" value="UZD23052.1"/>
    <property type="molecule type" value="Genomic_DNA"/>
</dbReference>
<name>A0ABY6MGY8_9BACT</name>
<protein>
    <submittedName>
        <fullName evidence="2">Glycosyltransferase family 4 protein</fullName>
    </submittedName>
</protein>
<dbReference type="RefSeq" id="WP_264809579.1">
    <property type="nucleotide sequence ID" value="NZ_CP110226.1"/>
</dbReference>
<gene>
    <name evidence="2" type="ORF">OM944_00870</name>
</gene>
<dbReference type="PANTHER" id="PTHR12526">
    <property type="entry name" value="GLYCOSYLTRANSFERASE"/>
    <property type="match status" value="1"/>
</dbReference>
<keyword evidence="3" id="KW-1185">Reference proteome</keyword>
<organism evidence="2 3">
    <name type="scientific">Algoriphagus halophytocola</name>
    <dbReference type="NCBI Taxonomy" id="2991499"/>
    <lineage>
        <taxon>Bacteria</taxon>
        <taxon>Pseudomonadati</taxon>
        <taxon>Bacteroidota</taxon>
        <taxon>Cytophagia</taxon>
        <taxon>Cytophagales</taxon>
        <taxon>Cyclobacteriaceae</taxon>
        <taxon>Algoriphagus</taxon>
    </lineage>
</organism>
<feature type="domain" description="Glycosyl transferase family 1" evidence="1">
    <location>
        <begin position="174"/>
        <end position="342"/>
    </location>
</feature>
<reference evidence="2" key="1">
    <citation type="submission" date="2022-10" db="EMBL/GenBank/DDBJ databases">
        <title>Algoriphagus sp. a novel bacteria isolate from halophytes salicornia europaea.</title>
        <authorList>
            <person name="Peng Y."/>
            <person name="Jiang L."/>
            <person name="Lee J."/>
        </authorList>
    </citation>
    <scope>NUCLEOTIDE SEQUENCE</scope>
    <source>
        <strain evidence="2">TR-M5</strain>
    </source>
</reference>
<dbReference type="InterPro" id="IPR001296">
    <property type="entry name" value="Glyco_trans_1"/>
</dbReference>
<evidence type="ECO:0000313" key="3">
    <source>
        <dbReference type="Proteomes" id="UP001163156"/>
    </source>
</evidence>
<dbReference type="CDD" id="cd03801">
    <property type="entry name" value="GT4_PimA-like"/>
    <property type="match status" value="1"/>
</dbReference>
<sequence>MPKVLFLLAVPPPIHGASVMGKYIQDSKVINESYQISYINLNTSTSVEEIGGAGLRKYFRIIGLLFKVFIQLIRLRPHFTYMTPTAGGMGFYKDWPLAMLCKLFSNRFIIHCHNKGVVNFQSNALDDWLYRRFFHKTDVILLAKELFSDVSKYVSKERLYICPNGIPDPEPNLKFKRLGKTEPLKILFLSNLIREKGIFDLLHAIALIKNESIPIHCTIIGGEGDVSKQELLNEVSELNLDKEITYLGKKYGKEKHEIIQASDVFVFPTYYRKECFPLVILEAMAFGLPVITTDEGGIRSIINNRINGLIVDSNAPGKLAIAIKELAENEELRLFLSQSARKDFTQNFTLEKFEENFLNSINRIIKTNYQV</sequence>
<dbReference type="SUPFAM" id="SSF53756">
    <property type="entry name" value="UDP-Glycosyltransferase/glycogen phosphorylase"/>
    <property type="match status" value="1"/>
</dbReference>
<accession>A0ABY6MGY8</accession>